<dbReference type="InterPro" id="IPR058627">
    <property type="entry name" value="MdtA-like_C"/>
</dbReference>
<dbReference type="PANTHER" id="PTHR30469">
    <property type="entry name" value="MULTIDRUG RESISTANCE PROTEIN MDTA"/>
    <property type="match status" value="1"/>
</dbReference>
<sequence length="370" mass="38934">MNKQSRAWLGAGLATLVLGGAGFGLATKLRPAHAEGGGGMPPAKVAVAAAQKTEVARFLGGIGTLEANRQVEVPAEVEGRIAKILFTPGAEVRAGQVLVQLNDAPEQGDLERLKAQRANARALLERTRRLVPQQAATQEQLEQAQAAFDQASGELRRVQALLEQKRIKAPFDGVLGIRRVNLGQFVRAGDALVSLTDSRTLFANITLPETALPALKRNQQVALSVDAYPGRVFQGRLSTIEPQIGSDTRTVRLQATVDNADGALAPGMFVNGRVALPARTDAITVPETAITYSTHGDSVFIVVPAGKGGGFSAQQVFVKAGERQDGLVVIEKGLSPGDKVVTSGQLRLYTGAAVAPGDKDTLSLTQESKS</sequence>
<dbReference type="Gene3D" id="2.40.420.20">
    <property type="match status" value="1"/>
</dbReference>
<keyword evidence="3" id="KW-0813">Transport</keyword>
<dbReference type="RefSeq" id="WP_184639626.1">
    <property type="nucleotide sequence ID" value="NZ_JACIFZ010000003.1"/>
</dbReference>
<dbReference type="FunFam" id="2.40.30.170:FF:000010">
    <property type="entry name" value="Efflux RND transporter periplasmic adaptor subunit"/>
    <property type="match status" value="1"/>
</dbReference>
<dbReference type="GO" id="GO:1990281">
    <property type="term" value="C:efflux pump complex"/>
    <property type="evidence" value="ECO:0007669"/>
    <property type="project" value="TreeGrafter"/>
</dbReference>
<keyword evidence="4" id="KW-0175">Coiled coil</keyword>
<dbReference type="Pfam" id="PF25954">
    <property type="entry name" value="Beta-barrel_RND_2"/>
    <property type="match status" value="1"/>
</dbReference>
<dbReference type="Gene3D" id="2.40.50.100">
    <property type="match status" value="1"/>
</dbReference>
<evidence type="ECO:0000256" key="2">
    <source>
        <dbReference type="ARBA" id="ARBA00009477"/>
    </source>
</evidence>
<evidence type="ECO:0000259" key="7">
    <source>
        <dbReference type="Pfam" id="PF25967"/>
    </source>
</evidence>
<dbReference type="PANTHER" id="PTHR30469:SF29">
    <property type="entry name" value="BLR2860 PROTEIN"/>
    <property type="match status" value="1"/>
</dbReference>
<dbReference type="Gene3D" id="2.40.30.170">
    <property type="match status" value="1"/>
</dbReference>
<dbReference type="AlphaFoldDB" id="A0A840FTT7"/>
<gene>
    <name evidence="8" type="ORF">GGD71_003590</name>
</gene>
<protein>
    <submittedName>
        <fullName evidence="8">Multidrug efflux system membrane fusion protein</fullName>
    </submittedName>
</protein>
<evidence type="ECO:0000313" key="8">
    <source>
        <dbReference type="EMBL" id="MBB4222810.1"/>
    </source>
</evidence>
<dbReference type="Pfam" id="PF25917">
    <property type="entry name" value="BSH_RND"/>
    <property type="match status" value="1"/>
</dbReference>
<evidence type="ECO:0000256" key="3">
    <source>
        <dbReference type="ARBA" id="ARBA00022448"/>
    </source>
</evidence>
<dbReference type="InterPro" id="IPR058625">
    <property type="entry name" value="MdtA-like_BSH"/>
</dbReference>
<name>A0A840FTT7_9BURK</name>
<feature type="coiled-coil region" evidence="4">
    <location>
        <begin position="110"/>
        <end position="161"/>
    </location>
</feature>
<evidence type="ECO:0000259" key="5">
    <source>
        <dbReference type="Pfam" id="PF25917"/>
    </source>
</evidence>
<dbReference type="NCBIfam" id="TIGR01730">
    <property type="entry name" value="RND_mfp"/>
    <property type="match status" value="1"/>
</dbReference>
<dbReference type="InterPro" id="IPR006143">
    <property type="entry name" value="RND_pump_MFP"/>
</dbReference>
<dbReference type="SUPFAM" id="SSF111369">
    <property type="entry name" value="HlyD-like secretion proteins"/>
    <property type="match status" value="1"/>
</dbReference>
<dbReference type="Gene3D" id="1.10.287.470">
    <property type="entry name" value="Helix hairpin bin"/>
    <property type="match status" value="1"/>
</dbReference>
<comment type="caution">
    <text evidence="8">The sequence shown here is derived from an EMBL/GenBank/DDBJ whole genome shotgun (WGS) entry which is preliminary data.</text>
</comment>
<proteinExistence type="inferred from homology"/>
<comment type="subcellular location">
    <subcellularLocation>
        <location evidence="1">Cell envelope</location>
    </subcellularLocation>
</comment>
<evidence type="ECO:0000313" key="9">
    <source>
        <dbReference type="Proteomes" id="UP000524450"/>
    </source>
</evidence>
<accession>A0A840FTT7</accession>
<evidence type="ECO:0000256" key="1">
    <source>
        <dbReference type="ARBA" id="ARBA00004196"/>
    </source>
</evidence>
<feature type="domain" description="Multidrug resistance protein MdtA-like barrel-sandwich hybrid" evidence="5">
    <location>
        <begin position="69"/>
        <end position="196"/>
    </location>
</feature>
<comment type="similarity">
    <text evidence="2">Belongs to the membrane fusion protein (MFP) (TC 8.A.1) family.</text>
</comment>
<dbReference type="Pfam" id="PF25967">
    <property type="entry name" value="RND-MFP_C"/>
    <property type="match status" value="1"/>
</dbReference>
<feature type="domain" description="Multidrug resistance protein MdtA-like C-terminal permuted SH3" evidence="7">
    <location>
        <begin position="281"/>
        <end position="344"/>
    </location>
</feature>
<evidence type="ECO:0000259" key="6">
    <source>
        <dbReference type="Pfam" id="PF25954"/>
    </source>
</evidence>
<organism evidence="8 9">
    <name type="scientific">Variovorax guangxiensis</name>
    <dbReference type="NCBI Taxonomy" id="1775474"/>
    <lineage>
        <taxon>Bacteria</taxon>
        <taxon>Pseudomonadati</taxon>
        <taxon>Pseudomonadota</taxon>
        <taxon>Betaproteobacteria</taxon>
        <taxon>Burkholderiales</taxon>
        <taxon>Comamonadaceae</taxon>
        <taxon>Variovorax</taxon>
    </lineage>
</organism>
<evidence type="ECO:0000256" key="4">
    <source>
        <dbReference type="SAM" id="Coils"/>
    </source>
</evidence>
<reference evidence="8 9" key="1">
    <citation type="submission" date="2020-08" db="EMBL/GenBank/DDBJ databases">
        <title>Genomic Encyclopedia of Type Strains, Phase IV (KMG-V): Genome sequencing to study the core and pangenomes of soil and plant-associated prokaryotes.</title>
        <authorList>
            <person name="Whitman W."/>
        </authorList>
    </citation>
    <scope>NUCLEOTIDE SEQUENCE [LARGE SCALE GENOMIC DNA]</scope>
    <source>
        <strain evidence="8 9">34/80</strain>
    </source>
</reference>
<dbReference type="GO" id="GO:0015562">
    <property type="term" value="F:efflux transmembrane transporter activity"/>
    <property type="evidence" value="ECO:0007669"/>
    <property type="project" value="TreeGrafter"/>
</dbReference>
<dbReference type="EMBL" id="JACIFZ010000003">
    <property type="protein sequence ID" value="MBB4222810.1"/>
    <property type="molecule type" value="Genomic_DNA"/>
</dbReference>
<dbReference type="Proteomes" id="UP000524450">
    <property type="component" value="Unassembled WGS sequence"/>
</dbReference>
<feature type="domain" description="CusB-like beta-barrel" evidence="6">
    <location>
        <begin position="204"/>
        <end position="275"/>
    </location>
</feature>
<dbReference type="InterPro" id="IPR058792">
    <property type="entry name" value="Beta-barrel_RND_2"/>
</dbReference>